<proteinExistence type="predicted"/>
<evidence type="ECO:0000256" key="1">
    <source>
        <dbReference type="SAM" id="Coils"/>
    </source>
</evidence>
<feature type="transmembrane region" description="Helical" evidence="3">
    <location>
        <begin position="12"/>
        <end position="32"/>
    </location>
</feature>
<sequence length="166" mass="19180">MREWNELILDQLVWIVGGLIIICLWLLIWNIAQGSKLRKMRKKYQMMMKDTGIEDLESLLIDLKIQQEKIEVVQEEQKQQLNKLNKLLPKKKAKIGITRYNAFGERGNDLSFSIAFINDERDGVVLTGLYNRDGSYVYAKPLTKGESSHVLSPEEREAIDLAGQEE</sequence>
<dbReference type="InterPro" id="IPR027981">
    <property type="entry name" value="DUF4446"/>
</dbReference>
<dbReference type="Pfam" id="PF14584">
    <property type="entry name" value="DUF4446"/>
    <property type="match status" value="1"/>
</dbReference>
<accession>A0A1G7LF27</accession>
<evidence type="ECO:0008006" key="6">
    <source>
        <dbReference type="Google" id="ProtNLM"/>
    </source>
</evidence>
<protein>
    <recommendedName>
        <fullName evidence="6">DUF4446 domain-containing protein</fullName>
    </recommendedName>
</protein>
<dbReference type="AlphaFoldDB" id="A0A1G7LF27"/>
<keyword evidence="5" id="KW-1185">Reference proteome</keyword>
<feature type="coiled-coil region" evidence="1">
    <location>
        <begin position="56"/>
        <end position="94"/>
    </location>
</feature>
<dbReference type="Proteomes" id="UP000198972">
    <property type="component" value="Unassembled WGS sequence"/>
</dbReference>
<dbReference type="STRING" id="670482.SAMN04488542_111106"/>
<evidence type="ECO:0000256" key="2">
    <source>
        <dbReference type="SAM" id="MobiDB-lite"/>
    </source>
</evidence>
<keyword evidence="3" id="KW-0472">Membrane</keyword>
<dbReference type="RefSeq" id="WP_091230002.1">
    <property type="nucleotide sequence ID" value="NZ_FNBG01000011.1"/>
</dbReference>
<keyword evidence="1" id="KW-0175">Coiled coil</keyword>
<evidence type="ECO:0000313" key="4">
    <source>
        <dbReference type="EMBL" id="SDF48172.1"/>
    </source>
</evidence>
<organism evidence="4 5">
    <name type="scientific">Fontibacillus panacisegetis</name>
    <dbReference type="NCBI Taxonomy" id="670482"/>
    <lineage>
        <taxon>Bacteria</taxon>
        <taxon>Bacillati</taxon>
        <taxon>Bacillota</taxon>
        <taxon>Bacilli</taxon>
        <taxon>Bacillales</taxon>
        <taxon>Paenibacillaceae</taxon>
        <taxon>Fontibacillus</taxon>
    </lineage>
</organism>
<keyword evidence="3" id="KW-1133">Transmembrane helix</keyword>
<keyword evidence="3" id="KW-0812">Transmembrane</keyword>
<evidence type="ECO:0000313" key="5">
    <source>
        <dbReference type="Proteomes" id="UP000198972"/>
    </source>
</evidence>
<feature type="region of interest" description="Disordered" evidence="2">
    <location>
        <begin position="147"/>
        <end position="166"/>
    </location>
</feature>
<reference evidence="4 5" key="1">
    <citation type="submission" date="2016-10" db="EMBL/GenBank/DDBJ databases">
        <authorList>
            <person name="de Groot N.N."/>
        </authorList>
    </citation>
    <scope>NUCLEOTIDE SEQUENCE [LARGE SCALE GENOMIC DNA]</scope>
    <source>
        <strain evidence="4 5">DSM 28129</strain>
    </source>
</reference>
<gene>
    <name evidence="4" type="ORF">SAMN04488542_111106</name>
</gene>
<evidence type="ECO:0000256" key="3">
    <source>
        <dbReference type="SAM" id="Phobius"/>
    </source>
</evidence>
<name>A0A1G7LF27_9BACL</name>
<dbReference type="EMBL" id="FNBG01000011">
    <property type="protein sequence ID" value="SDF48172.1"/>
    <property type="molecule type" value="Genomic_DNA"/>
</dbReference>
<dbReference type="OrthoDB" id="5244042at2"/>